<sequence length="39" mass="4342">MTSTSMTSICSRAFYPRRFKRSTVSLIVLSDTARSASII</sequence>
<accession>A0A1I8F5V7</accession>
<name>A0A1I8F5V7_9PLAT</name>
<organism evidence="1 2">
    <name type="scientific">Macrostomum lignano</name>
    <dbReference type="NCBI Taxonomy" id="282301"/>
    <lineage>
        <taxon>Eukaryota</taxon>
        <taxon>Metazoa</taxon>
        <taxon>Spiralia</taxon>
        <taxon>Lophotrochozoa</taxon>
        <taxon>Platyhelminthes</taxon>
        <taxon>Rhabditophora</taxon>
        <taxon>Macrostomorpha</taxon>
        <taxon>Macrostomida</taxon>
        <taxon>Macrostomidae</taxon>
        <taxon>Macrostomum</taxon>
    </lineage>
</organism>
<reference evidence="2" key="1">
    <citation type="submission" date="2016-11" db="UniProtKB">
        <authorList>
            <consortium name="WormBaseParasite"/>
        </authorList>
    </citation>
    <scope>IDENTIFICATION</scope>
</reference>
<dbReference type="WBParaSite" id="maker-unitig_20407-snap-gene-0.2-mRNA-1">
    <property type="protein sequence ID" value="maker-unitig_20407-snap-gene-0.2-mRNA-1"/>
    <property type="gene ID" value="maker-unitig_20407-snap-gene-0.2"/>
</dbReference>
<keyword evidence="1" id="KW-1185">Reference proteome</keyword>
<protein>
    <submittedName>
        <fullName evidence="2">Uncharacterized protein</fullName>
    </submittedName>
</protein>
<dbReference type="Proteomes" id="UP000095280">
    <property type="component" value="Unplaced"/>
</dbReference>
<evidence type="ECO:0000313" key="1">
    <source>
        <dbReference type="Proteomes" id="UP000095280"/>
    </source>
</evidence>
<evidence type="ECO:0000313" key="2">
    <source>
        <dbReference type="WBParaSite" id="maker-unitig_20407-snap-gene-0.2-mRNA-1"/>
    </source>
</evidence>
<dbReference type="AlphaFoldDB" id="A0A1I8F5V7"/>
<proteinExistence type="predicted"/>